<organism evidence="3 4">
    <name type="scientific">Sphaerisporangium melleum</name>
    <dbReference type="NCBI Taxonomy" id="321316"/>
    <lineage>
        <taxon>Bacteria</taxon>
        <taxon>Bacillati</taxon>
        <taxon>Actinomycetota</taxon>
        <taxon>Actinomycetes</taxon>
        <taxon>Streptosporangiales</taxon>
        <taxon>Streptosporangiaceae</taxon>
        <taxon>Sphaerisporangium</taxon>
    </lineage>
</organism>
<keyword evidence="2" id="KW-0812">Transmembrane</keyword>
<evidence type="ECO:0000313" key="3">
    <source>
        <dbReference type="EMBL" id="GGL06603.1"/>
    </source>
</evidence>
<reference evidence="3" key="2">
    <citation type="submission" date="2020-09" db="EMBL/GenBank/DDBJ databases">
        <authorList>
            <person name="Sun Q."/>
            <person name="Ohkuma M."/>
        </authorList>
    </citation>
    <scope>NUCLEOTIDE SEQUENCE</scope>
    <source>
        <strain evidence="3">JCM 13064</strain>
    </source>
</reference>
<feature type="transmembrane region" description="Helical" evidence="2">
    <location>
        <begin position="134"/>
        <end position="156"/>
    </location>
</feature>
<keyword evidence="2" id="KW-1133">Transmembrane helix</keyword>
<proteinExistence type="predicted"/>
<reference evidence="3" key="1">
    <citation type="journal article" date="2014" name="Int. J. Syst. Evol. Microbiol.">
        <title>Complete genome sequence of Corynebacterium casei LMG S-19264T (=DSM 44701T), isolated from a smear-ripened cheese.</title>
        <authorList>
            <consortium name="US DOE Joint Genome Institute (JGI-PGF)"/>
            <person name="Walter F."/>
            <person name="Albersmeier A."/>
            <person name="Kalinowski J."/>
            <person name="Ruckert C."/>
        </authorList>
    </citation>
    <scope>NUCLEOTIDE SEQUENCE</scope>
    <source>
        <strain evidence="3">JCM 13064</strain>
    </source>
</reference>
<comment type="caution">
    <text evidence="3">The sequence shown here is derived from an EMBL/GenBank/DDBJ whole genome shotgun (WGS) entry which is preliminary data.</text>
</comment>
<feature type="region of interest" description="Disordered" evidence="1">
    <location>
        <begin position="1"/>
        <end position="26"/>
    </location>
</feature>
<protein>
    <submittedName>
        <fullName evidence="3">Uncharacterized protein</fullName>
    </submittedName>
</protein>
<gene>
    <name evidence="3" type="ORF">GCM10007964_56120</name>
</gene>
<evidence type="ECO:0000256" key="2">
    <source>
        <dbReference type="SAM" id="Phobius"/>
    </source>
</evidence>
<accession>A0A917VRD6</accession>
<feature type="transmembrane region" description="Helical" evidence="2">
    <location>
        <begin position="77"/>
        <end position="95"/>
    </location>
</feature>
<evidence type="ECO:0000313" key="4">
    <source>
        <dbReference type="Proteomes" id="UP000645217"/>
    </source>
</evidence>
<name>A0A917VRD6_9ACTN</name>
<evidence type="ECO:0000256" key="1">
    <source>
        <dbReference type="SAM" id="MobiDB-lite"/>
    </source>
</evidence>
<keyword evidence="2" id="KW-0472">Membrane</keyword>
<dbReference type="AlphaFoldDB" id="A0A917VRD6"/>
<dbReference type="Proteomes" id="UP000645217">
    <property type="component" value="Unassembled WGS sequence"/>
</dbReference>
<feature type="transmembrane region" description="Helical" evidence="2">
    <location>
        <begin position="107"/>
        <end position="128"/>
    </location>
</feature>
<feature type="transmembrane region" description="Helical" evidence="2">
    <location>
        <begin position="50"/>
        <end position="71"/>
    </location>
</feature>
<keyword evidence="4" id="KW-1185">Reference proteome</keyword>
<sequence length="165" mass="17614">MNTGPGGDHPATGGSDADAGPRSDTGLSPDAAYAEIVRIRRSVGRSAAQIGWIYLLWGIASLLYWPAMFFAPSPVPRVAMVAWLAMTALSVVYAYRQRVYEHSGLQGRVSLAWVAVMAGVALFGLYVLPDDPSGWWVAAGLALAVVSALPVLYAAWRIRPWGGAR</sequence>
<dbReference type="EMBL" id="BMNT01000035">
    <property type="protein sequence ID" value="GGL06603.1"/>
    <property type="molecule type" value="Genomic_DNA"/>
</dbReference>
<dbReference type="RefSeq" id="WP_189166043.1">
    <property type="nucleotide sequence ID" value="NZ_BMNT01000035.1"/>
</dbReference>